<dbReference type="AlphaFoldDB" id="A0A081KF84"/>
<organism evidence="1 2">
    <name type="scientific">Endozoicomonas elysicola</name>
    <dbReference type="NCBI Taxonomy" id="305900"/>
    <lineage>
        <taxon>Bacteria</taxon>
        <taxon>Pseudomonadati</taxon>
        <taxon>Pseudomonadota</taxon>
        <taxon>Gammaproteobacteria</taxon>
        <taxon>Oceanospirillales</taxon>
        <taxon>Endozoicomonadaceae</taxon>
        <taxon>Endozoicomonas</taxon>
    </lineage>
</organism>
<protein>
    <submittedName>
        <fullName evidence="1">Uncharacterized protein</fullName>
    </submittedName>
</protein>
<dbReference type="Proteomes" id="UP000027997">
    <property type="component" value="Unassembled WGS sequence"/>
</dbReference>
<dbReference type="RefSeq" id="WP_020581488.1">
    <property type="nucleotide sequence ID" value="NZ_JOJP01000001.1"/>
</dbReference>
<evidence type="ECO:0000313" key="2">
    <source>
        <dbReference type="Proteomes" id="UP000027997"/>
    </source>
</evidence>
<dbReference type="EMBL" id="JOJP01000001">
    <property type="protein sequence ID" value="KEI72810.1"/>
    <property type="molecule type" value="Genomic_DNA"/>
</dbReference>
<sequence>MINWIILSIIFLEARAVIYSKRKQFMYWYVPAATRVDLESNRPVVYCFSELRRKVRSALRRKKKYLIFKEINGLSTSIVERAVHPSA</sequence>
<proteinExistence type="predicted"/>
<evidence type="ECO:0000313" key="1">
    <source>
        <dbReference type="EMBL" id="KEI72810.1"/>
    </source>
</evidence>
<reference evidence="1 2" key="1">
    <citation type="submission" date="2014-06" db="EMBL/GenBank/DDBJ databases">
        <title>Whole Genome Sequences of Three Symbiotic Endozoicomonas Bacteria.</title>
        <authorList>
            <person name="Neave M.J."/>
            <person name="Apprill A."/>
            <person name="Voolstra C.R."/>
        </authorList>
    </citation>
    <scope>NUCLEOTIDE SEQUENCE [LARGE SCALE GENOMIC DNA]</scope>
    <source>
        <strain evidence="1 2">DSM 22380</strain>
    </source>
</reference>
<comment type="caution">
    <text evidence="1">The sequence shown here is derived from an EMBL/GenBank/DDBJ whole genome shotgun (WGS) entry which is preliminary data.</text>
</comment>
<name>A0A081KF84_9GAMM</name>
<gene>
    <name evidence="1" type="ORF">GV64_20655</name>
</gene>
<accession>A0A081KF84</accession>
<keyword evidence="2" id="KW-1185">Reference proteome</keyword>
<dbReference type="STRING" id="305900.GV64_20655"/>